<sequence>MFKDPKCYVEYVPGKSFKEAFANDRIPLLSMHRLRGMDYRITRKISYERTVNDFLLVLNVNDSMRSLRNRQDMVVYPEKQVAKWAAIRAPENPSA</sequence>
<name>A0A6N7X5V6_9FIRM</name>
<dbReference type="EMBL" id="VUNA01000002">
    <property type="protein sequence ID" value="MST69973.1"/>
    <property type="molecule type" value="Genomic_DNA"/>
</dbReference>
<comment type="caution">
    <text evidence="1">The sequence shown here is derived from an EMBL/GenBank/DDBJ whole genome shotgun (WGS) entry which is preliminary data.</text>
</comment>
<proteinExistence type="predicted"/>
<organism evidence="1 2">
    <name type="scientific">Mogibacterium kristiansenii</name>
    <dbReference type="NCBI Taxonomy" id="2606708"/>
    <lineage>
        <taxon>Bacteria</taxon>
        <taxon>Bacillati</taxon>
        <taxon>Bacillota</taxon>
        <taxon>Clostridia</taxon>
        <taxon>Peptostreptococcales</taxon>
        <taxon>Anaerovoracaceae</taxon>
        <taxon>Mogibacterium</taxon>
    </lineage>
</organism>
<evidence type="ECO:0000313" key="2">
    <source>
        <dbReference type="Proteomes" id="UP000469424"/>
    </source>
</evidence>
<protein>
    <submittedName>
        <fullName evidence="1">Uncharacterized protein</fullName>
    </submittedName>
</protein>
<evidence type="ECO:0000313" key="1">
    <source>
        <dbReference type="EMBL" id="MST69973.1"/>
    </source>
</evidence>
<reference evidence="1 2" key="1">
    <citation type="submission" date="2019-08" db="EMBL/GenBank/DDBJ databases">
        <title>In-depth cultivation of the pig gut microbiome towards novel bacterial diversity and tailored functional studies.</title>
        <authorList>
            <person name="Wylensek D."/>
            <person name="Hitch T.C.A."/>
            <person name="Clavel T."/>
        </authorList>
    </citation>
    <scope>NUCLEOTIDE SEQUENCE [LARGE SCALE GENOMIC DNA]</scope>
    <source>
        <strain evidence="1 2">WCA-MUC-591-APC-4B</strain>
    </source>
</reference>
<dbReference type="RefSeq" id="WP_154553539.1">
    <property type="nucleotide sequence ID" value="NZ_JBJESO010000012.1"/>
</dbReference>
<dbReference type="Proteomes" id="UP000469424">
    <property type="component" value="Unassembled WGS sequence"/>
</dbReference>
<gene>
    <name evidence="1" type="ORF">FYJ65_01225</name>
</gene>
<keyword evidence="2" id="KW-1185">Reference proteome</keyword>
<accession>A0A6N7X5V6</accession>
<dbReference type="AlphaFoldDB" id="A0A6N7X5V6"/>